<dbReference type="AlphaFoldDB" id="A0A1A9WG62"/>
<protein>
    <submittedName>
        <fullName evidence="2">Uncharacterized protein</fullName>
    </submittedName>
</protein>
<reference evidence="3" key="1">
    <citation type="submission" date="2014-03" db="EMBL/GenBank/DDBJ databases">
        <authorList>
            <person name="Aksoy S."/>
            <person name="Warren W."/>
            <person name="Wilson R.K."/>
        </authorList>
    </citation>
    <scope>NUCLEOTIDE SEQUENCE [LARGE SCALE GENOMIC DNA]</scope>
    <source>
        <strain evidence="3">IAEA</strain>
    </source>
</reference>
<accession>A0A1A9WG62</accession>
<evidence type="ECO:0000313" key="2">
    <source>
        <dbReference type="EnsemblMetazoa" id="GBRI018573-PA"/>
    </source>
</evidence>
<dbReference type="EnsemblMetazoa" id="GBRI018573-RA">
    <property type="protein sequence ID" value="GBRI018573-PA"/>
    <property type="gene ID" value="GBRI018573"/>
</dbReference>
<reference evidence="2" key="2">
    <citation type="submission" date="2020-05" db="UniProtKB">
        <authorList>
            <consortium name="EnsemblMetazoa"/>
        </authorList>
    </citation>
    <scope>IDENTIFICATION</scope>
    <source>
        <strain evidence="2">IAEA</strain>
    </source>
</reference>
<keyword evidence="1" id="KW-1133">Transmembrane helix</keyword>
<organism evidence="2 3">
    <name type="scientific">Glossina brevipalpis</name>
    <dbReference type="NCBI Taxonomy" id="37001"/>
    <lineage>
        <taxon>Eukaryota</taxon>
        <taxon>Metazoa</taxon>
        <taxon>Ecdysozoa</taxon>
        <taxon>Arthropoda</taxon>
        <taxon>Hexapoda</taxon>
        <taxon>Insecta</taxon>
        <taxon>Pterygota</taxon>
        <taxon>Neoptera</taxon>
        <taxon>Endopterygota</taxon>
        <taxon>Diptera</taxon>
        <taxon>Brachycera</taxon>
        <taxon>Muscomorpha</taxon>
        <taxon>Hippoboscoidea</taxon>
        <taxon>Glossinidae</taxon>
        <taxon>Glossina</taxon>
    </lineage>
</organism>
<keyword evidence="1" id="KW-0472">Membrane</keyword>
<sequence>MISTYVHHRLHRAAKLTAIQFEFKTLVTKQSLSESIEAYSLNDECILTLIHSHYETRHHDRVHINVVVVVMLSLPSGQISSNNRMPVCTILSNRNKVSEIRLQMNIVFHLFSSVFVLSVWLD</sequence>
<name>A0A1A9WG62_9MUSC</name>
<evidence type="ECO:0000313" key="3">
    <source>
        <dbReference type="Proteomes" id="UP000091820"/>
    </source>
</evidence>
<keyword evidence="1" id="KW-0812">Transmembrane</keyword>
<evidence type="ECO:0000256" key="1">
    <source>
        <dbReference type="SAM" id="Phobius"/>
    </source>
</evidence>
<feature type="transmembrane region" description="Helical" evidence="1">
    <location>
        <begin position="102"/>
        <end position="121"/>
    </location>
</feature>
<dbReference type="Proteomes" id="UP000091820">
    <property type="component" value="Unassembled WGS sequence"/>
</dbReference>
<dbReference type="VEuPathDB" id="VectorBase:GBRI018573"/>
<keyword evidence="3" id="KW-1185">Reference proteome</keyword>
<proteinExistence type="predicted"/>